<name>A0A7J6UU29_THATH</name>
<dbReference type="AlphaFoldDB" id="A0A7J6UU29"/>
<keyword evidence="2" id="KW-1185">Reference proteome</keyword>
<dbReference type="EMBL" id="JABWDY010043242">
    <property type="protein sequence ID" value="KAF5176069.1"/>
    <property type="molecule type" value="Genomic_DNA"/>
</dbReference>
<reference evidence="1 2" key="1">
    <citation type="submission" date="2020-06" db="EMBL/GenBank/DDBJ databases">
        <title>Transcriptomic and genomic resources for Thalictrum thalictroides and T. hernandezii: Facilitating candidate gene discovery in an emerging model plant lineage.</title>
        <authorList>
            <person name="Arias T."/>
            <person name="Riano-Pachon D.M."/>
            <person name="Di Stilio V.S."/>
        </authorList>
    </citation>
    <scope>NUCLEOTIDE SEQUENCE [LARGE SCALE GENOMIC DNA]</scope>
    <source>
        <strain evidence="2">cv. WT478/WT964</strain>
        <tissue evidence="1">Leaves</tissue>
    </source>
</reference>
<evidence type="ECO:0000313" key="1">
    <source>
        <dbReference type="EMBL" id="KAF5176069.1"/>
    </source>
</evidence>
<evidence type="ECO:0000313" key="2">
    <source>
        <dbReference type="Proteomes" id="UP000554482"/>
    </source>
</evidence>
<protein>
    <submittedName>
        <fullName evidence="1">Uncharacterized protein</fullName>
    </submittedName>
</protein>
<proteinExistence type="predicted"/>
<feature type="non-terminal residue" evidence="1">
    <location>
        <position position="87"/>
    </location>
</feature>
<dbReference type="Proteomes" id="UP000554482">
    <property type="component" value="Unassembled WGS sequence"/>
</dbReference>
<comment type="caution">
    <text evidence="1">The sequence shown here is derived from an EMBL/GenBank/DDBJ whole genome shotgun (WGS) entry which is preliminary data.</text>
</comment>
<organism evidence="1 2">
    <name type="scientific">Thalictrum thalictroides</name>
    <name type="common">Rue-anemone</name>
    <name type="synonym">Anemone thalictroides</name>
    <dbReference type="NCBI Taxonomy" id="46969"/>
    <lineage>
        <taxon>Eukaryota</taxon>
        <taxon>Viridiplantae</taxon>
        <taxon>Streptophyta</taxon>
        <taxon>Embryophyta</taxon>
        <taxon>Tracheophyta</taxon>
        <taxon>Spermatophyta</taxon>
        <taxon>Magnoliopsida</taxon>
        <taxon>Ranunculales</taxon>
        <taxon>Ranunculaceae</taxon>
        <taxon>Thalictroideae</taxon>
        <taxon>Thalictrum</taxon>
    </lineage>
</organism>
<sequence>MFFNYQFPNWNLKCICQTLALINPYSSISSYSYLYSREGLHGLFEDFNLTELIYSSRMLPASTGSDAFPPPLMVPLTLIHGADAKGA</sequence>
<gene>
    <name evidence="1" type="ORF">FRX31_034345</name>
</gene>
<accession>A0A7J6UU29</accession>